<organism evidence="3 4">
    <name type="scientific">Pseudocercospora fuligena</name>
    <dbReference type="NCBI Taxonomy" id="685502"/>
    <lineage>
        <taxon>Eukaryota</taxon>
        <taxon>Fungi</taxon>
        <taxon>Dikarya</taxon>
        <taxon>Ascomycota</taxon>
        <taxon>Pezizomycotina</taxon>
        <taxon>Dothideomycetes</taxon>
        <taxon>Dothideomycetidae</taxon>
        <taxon>Mycosphaerellales</taxon>
        <taxon>Mycosphaerellaceae</taxon>
        <taxon>Pseudocercospora</taxon>
    </lineage>
</organism>
<dbReference type="AlphaFoldDB" id="A0A8H6RCN6"/>
<protein>
    <recommendedName>
        <fullName evidence="5">Clr5 domain-containing protein</fullName>
    </recommendedName>
</protein>
<keyword evidence="1" id="KW-0175">Coiled coil</keyword>
<accession>A0A8H6RCN6</accession>
<reference evidence="3" key="1">
    <citation type="submission" date="2020-04" db="EMBL/GenBank/DDBJ databases">
        <title>Draft genome resource of the tomato pathogen Pseudocercospora fuligena.</title>
        <authorList>
            <person name="Zaccaron A."/>
        </authorList>
    </citation>
    <scope>NUCLEOTIDE SEQUENCE</scope>
    <source>
        <strain evidence="3">PF001</strain>
    </source>
</reference>
<gene>
    <name evidence="3" type="ORF">HII31_08442</name>
</gene>
<feature type="compositionally biased region" description="Polar residues" evidence="2">
    <location>
        <begin position="76"/>
        <end position="88"/>
    </location>
</feature>
<evidence type="ECO:0000313" key="3">
    <source>
        <dbReference type="EMBL" id="KAF7190111.1"/>
    </source>
</evidence>
<evidence type="ECO:0000256" key="1">
    <source>
        <dbReference type="SAM" id="Coils"/>
    </source>
</evidence>
<feature type="compositionally biased region" description="Polar residues" evidence="2">
    <location>
        <begin position="175"/>
        <end position="184"/>
    </location>
</feature>
<feature type="region of interest" description="Disordered" evidence="2">
    <location>
        <begin position="146"/>
        <end position="215"/>
    </location>
</feature>
<evidence type="ECO:0008006" key="5">
    <source>
        <dbReference type="Google" id="ProtNLM"/>
    </source>
</evidence>
<feature type="compositionally biased region" description="Basic and acidic residues" evidence="2">
    <location>
        <begin position="59"/>
        <end position="72"/>
    </location>
</feature>
<evidence type="ECO:0000313" key="4">
    <source>
        <dbReference type="Proteomes" id="UP000660729"/>
    </source>
</evidence>
<dbReference type="EMBL" id="JABCIY010000175">
    <property type="protein sequence ID" value="KAF7190111.1"/>
    <property type="molecule type" value="Genomic_DNA"/>
</dbReference>
<keyword evidence="4" id="KW-1185">Reference proteome</keyword>
<dbReference type="Proteomes" id="UP000660729">
    <property type="component" value="Unassembled WGS sequence"/>
</dbReference>
<comment type="caution">
    <text evidence="3">The sequence shown here is derived from an EMBL/GenBank/DDBJ whole genome shotgun (WGS) entry which is preliminary data.</text>
</comment>
<evidence type="ECO:0000256" key="2">
    <source>
        <dbReference type="SAM" id="MobiDB-lite"/>
    </source>
</evidence>
<dbReference type="OrthoDB" id="3635128at2759"/>
<feature type="coiled-coil region" evidence="1">
    <location>
        <begin position="2"/>
        <end position="29"/>
    </location>
</feature>
<feature type="compositionally biased region" description="Low complexity" evidence="2">
    <location>
        <begin position="149"/>
        <end position="159"/>
    </location>
</feature>
<name>A0A8H6RCN6_9PEZI</name>
<sequence>MAPNTKKNLDQHRQEIEQLTAAGESCENIAALLRSKGIDISSKTVSRYRVNWGLRQRAEPATKGRTYPDRKRPSGLPSNGGPSKTQAQDARKAEITLRTQRGETAEQIAAAFEAQGYHLNKGASTIWRLQTLWGLVPYDNARARGKNSKAQLAKQAAAADGAPKRRQRRTKENVAPSNPSTTLHYPSECAFGPQKRGLAPRTNDTTEDLPSEPDLGAVTMMDTFSQAETNVDTPGVNLAAEIMSAEMVRPNLWHSPCRTLVDLATSTLTAANMVKDLYLAQQQQRPLAGHSGVPTVEDIAAAKKKVREAAAVMHDLAMPNIVEGAMT</sequence>
<proteinExistence type="predicted"/>
<feature type="region of interest" description="Disordered" evidence="2">
    <location>
        <begin position="59"/>
        <end position="89"/>
    </location>
</feature>